<dbReference type="PROSITE" id="PS50115">
    <property type="entry name" value="ARFGAP"/>
    <property type="match status" value="1"/>
</dbReference>
<evidence type="ECO:0000256" key="6">
    <source>
        <dbReference type="SAM" id="MobiDB-lite"/>
    </source>
</evidence>
<evidence type="ECO:0000259" key="7">
    <source>
        <dbReference type="PROSITE" id="PS50115"/>
    </source>
</evidence>
<proteinExistence type="predicted"/>
<keyword evidence="4" id="KW-0862">Zinc</keyword>
<evidence type="ECO:0000256" key="4">
    <source>
        <dbReference type="ARBA" id="ARBA00022833"/>
    </source>
</evidence>
<feature type="non-terminal residue" evidence="8">
    <location>
        <position position="1"/>
    </location>
</feature>
<accession>S8CZ22</accession>
<protein>
    <recommendedName>
        <fullName evidence="7">Arf-GAP domain-containing protein</fullName>
    </recommendedName>
</protein>
<dbReference type="InterPro" id="IPR038508">
    <property type="entry name" value="ArfGAP_dom_sf"/>
</dbReference>
<dbReference type="Pfam" id="PF01412">
    <property type="entry name" value="ArfGap"/>
    <property type="match status" value="1"/>
</dbReference>
<comment type="caution">
    <text evidence="8">The sequence shown here is derived from an EMBL/GenBank/DDBJ whole genome shotgun (WGS) entry which is preliminary data.</text>
</comment>
<feature type="compositionally biased region" description="Basic and acidic residues" evidence="6">
    <location>
        <begin position="141"/>
        <end position="150"/>
    </location>
</feature>
<evidence type="ECO:0000313" key="9">
    <source>
        <dbReference type="Proteomes" id="UP000015453"/>
    </source>
</evidence>
<dbReference type="OrthoDB" id="73919at2759"/>
<evidence type="ECO:0000256" key="1">
    <source>
        <dbReference type="ARBA" id="ARBA00022468"/>
    </source>
</evidence>
<dbReference type="InterPro" id="IPR001164">
    <property type="entry name" value="ArfGAP_dom"/>
</dbReference>
<evidence type="ECO:0000256" key="5">
    <source>
        <dbReference type="PROSITE-ProRule" id="PRU00288"/>
    </source>
</evidence>
<dbReference type="EMBL" id="AUSU01000709">
    <property type="protein sequence ID" value="EPS72744.1"/>
    <property type="molecule type" value="Genomic_DNA"/>
</dbReference>
<feature type="non-terminal residue" evidence="8">
    <location>
        <position position="215"/>
    </location>
</feature>
<keyword evidence="1" id="KW-0343">GTPase activation</keyword>
<dbReference type="SMART" id="SM00105">
    <property type="entry name" value="ArfGap"/>
    <property type="match status" value="1"/>
</dbReference>
<dbReference type="InterPro" id="IPR037278">
    <property type="entry name" value="ARFGAP/RecO"/>
</dbReference>
<dbReference type="Gene3D" id="1.10.220.150">
    <property type="entry name" value="Arf GTPase activating protein"/>
    <property type="match status" value="1"/>
</dbReference>
<dbReference type="Proteomes" id="UP000015453">
    <property type="component" value="Unassembled WGS sequence"/>
</dbReference>
<feature type="domain" description="Arf-GAP" evidence="7">
    <location>
        <begin position="4"/>
        <end position="118"/>
    </location>
</feature>
<dbReference type="GO" id="GO:0008270">
    <property type="term" value="F:zinc ion binding"/>
    <property type="evidence" value="ECO:0007669"/>
    <property type="project" value="UniProtKB-KW"/>
</dbReference>
<dbReference type="SUPFAM" id="SSF57863">
    <property type="entry name" value="ArfGap/RecO-like zinc finger"/>
    <property type="match status" value="1"/>
</dbReference>
<organism evidence="8 9">
    <name type="scientific">Genlisea aurea</name>
    <dbReference type="NCBI Taxonomy" id="192259"/>
    <lineage>
        <taxon>Eukaryota</taxon>
        <taxon>Viridiplantae</taxon>
        <taxon>Streptophyta</taxon>
        <taxon>Embryophyta</taxon>
        <taxon>Tracheophyta</taxon>
        <taxon>Spermatophyta</taxon>
        <taxon>Magnoliopsida</taxon>
        <taxon>eudicotyledons</taxon>
        <taxon>Gunneridae</taxon>
        <taxon>Pentapetalae</taxon>
        <taxon>asterids</taxon>
        <taxon>lamiids</taxon>
        <taxon>Lamiales</taxon>
        <taxon>Lentibulariaceae</taxon>
        <taxon>Genlisea</taxon>
    </lineage>
</organism>
<reference evidence="8 9" key="1">
    <citation type="journal article" date="2013" name="BMC Genomics">
        <title>The miniature genome of a carnivorous plant Genlisea aurea contains a low number of genes and short non-coding sequences.</title>
        <authorList>
            <person name="Leushkin E.V."/>
            <person name="Sutormin R.A."/>
            <person name="Nabieva E.R."/>
            <person name="Penin A.A."/>
            <person name="Kondrashov A.S."/>
            <person name="Logacheva M.D."/>
        </authorList>
    </citation>
    <scope>NUCLEOTIDE SEQUENCE [LARGE SCALE GENOMIC DNA]</scope>
</reference>
<name>S8CZ22_9LAMI</name>
<dbReference type="InterPro" id="IPR044518">
    <property type="entry name" value="ARF_GAP_AGD11/12/13"/>
</dbReference>
<evidence type="ECO:0000256" key="3">
    <source>
        <dbReference type="ARBA" id="ARBA00022771"/>
    </source>
</evidence>
<evidence type="ECO:0000313" key="8">
    <source>
        <dbReference type="EMBL" id="EPS72744.1"/>
    </source>
</evidence>
<evidence type="ECO:0000256" key="2">
    <source>
        <dbReference type="ARBA" id="ARBA00022723"/>
    </source>
</evidence>
<dbReference type="PANTHER" id="PTHR46220">
    <property type="entry name" value="ADP-RIBOSYLATION FACTOR GTPASE-ACTIVATING PROTEIN AGD12"/>
    <property type="match status" value="1"/>
</dbReference>
<gene>
    <name evidence="8" type="ORF">M569_02012</name>
</gene>
<dbReference type="FunFam" id="1.10.220.150:FF:000009">
    <property type="entry name" value="stromal membrane-associated protein 1 isoform X1"/>
    <property type="match status" value="1"/>
</dbReference>
<dbReference type="GO" id="GO:0005543">
    <property type="term" value="F:phospholipid binding"/>
    <property type="evidence" value="ECO:0007669"/>
    <property type="project" value="InterPro"/>
</dbReference>
<dbReference type="GO" id="GO:0005096">
    <property type="term" value="F:GTPase activator activity"/>
    <property type="evidence" value="ECO:0007669"/>
    <property type="project" value="UniProtKB-KW"/>
</dbReference>
<keyword evidence="2" id="KW-0479">Metal-binding</keyword>
<dbReference type="InterPro" id="IPR035892">
    <property type="entry name" value="C2_domain_sf"/>
</dbReference>
<sequence>SDPRERLESLLSEAGNRFCADCGSQDPKWIALPFGAFICIKCSGVHRSLGVHISKVLSVKLDDWTDDQVDAVMEMGGNNAVNAKYEAHVPESYRKPKPESSADERNDFIRRKYEVQQFLNQDLQLCCPFNPPSFTSLLAPERKPQHEKQSGAHRSNGFRNSWRKTDPKMSKKCSSMAGMIEFVGLIKVNIVRGTNLAVRDMVSSDPYVILSLGNQ</sequence>
<dbReference type="CDD" id="cd08204">
    <property type="entry name" value="ArfGap"/>
    <property type="match status" value="1"/>
</dbReference>
<dbReference type="PANTHER" id="PTHR46220:SF2">
    <property type="entry name" value="ADP-RIBOSYLATION FACTOR GTPASE-ACTIVATING PROTEIN AGD11-RELATED"/>
    <property type="match status" value="1"/>
</dbReference>
<dbReference type="PRINTS" id="PR00405">
    <property type="entry name" value="REVINTRACTNG"/>
</dbReference>
<keyword evidence="9" id="KW-1185">Reference proteome</keyword>
<dbReference type="AlphaFoldDB" id="S8CZ22"/>
<keyword evidence="3 5" id="KW-0863">Zinc-finger</keyword>
<feature type="region of interest" description="Disordered" evidence="6">
    <location>
        <begin position="141"/>
        <end position="170"/>
    </location>
</feature>
<dbReference type="SUPFAM" id="SSF49562">
    <property type="entry name" value="C2 domain (Calcium/lipid-binding domain, CaLB)"/>
    <property type="match status" value="1"/>
</dbReference>